<protein>
    <submittedName>
        <fullName evidence="1">Uncharacterized protein</fullName>
    </submittedName>
</protein>
<gene>
    <name evidence="1" type="ORF">V6N11_024394</name>
</gene>
<accession>A0ABR2NF19</accession>
<organism evidence="1 2">
    <name type="scientific">Hibiscus sabdariffa</name>
    <name type="common">roselle</name>
    <dbReference type="NCBI Taxonomy" id="183260"/>
    <lineage>
        <taxon>Eukaryota</taxon>
        <taxon>Viridiplantae</taxon>
        <taxon>Streptophyta</taxon>
        <taxon>Embryophyta</taxon>
        <taxon>Tracheophyta</taxon>
        <taxon>Spermatophyta</taxon>
        <taxon>Magnoliopsida</taxon>
        <taxon>eudicotyledons</taxon>
        <taxon>Gunneridae</taxon>
        <taxon>Pentapetalae</taxon>
        <taxon>rosids</taxon>
        <taxon>malvids</taxon>
        <taxon>Malvales</taxon>
        <taxon>Malvaceae</taxon>
        <taxon>Malvoideae</taxon>
        <taxon>Hibiscus</taxon>
    </lineage>
</organism>
<comment type="caution">
    <text evidence="1">The sequence shown here is derived from an EMBL/GenBank/DDBJ whole genome shotgun (WGS) entry which is preliminary data.</text>
</comment>
<sequence length="83" mass="10036">MVMILCSKFNEANRNNEAVDMEGDEASEYLFRFPKLQDNRSRRKYISIAEMQDKTLSLKEKKKREKRSCVQERKENWEKFIVV</sequence>
<evidence type="ECO:0000313" key="1">
    <source>
        <dbReference type="EMBL" id="KAK8974752.1"/>
    </source>
</evidence>
<name>A0ABR2NF19_9ROSI</name>
<reference evidence="1 2" key="1">
    <citation type="journal article" date="2024" name="G3 (Bethesda)">
        <title>Genome assembly of Hibiscus sabdariffa L. provides insights into metabolisms of medicinal natural products.</title>
        <authorList>
            <person name="Kim T."/>
        </authorList>
    </citation>
    <scope>NUCLEOTIDE SEQUENCE [LARGE SCALE GENOMIC DNA]</scope>
    <source>
        <strain evidence="1">TK-2024</strain>
        <tissue evidence="1">Old leaves</tissue>
    </source>
</reference>
<keyword evidence="2" id="KW-1185">Reference proteome</keyword>
<dbReference type="Proteomes" id="UP001396334">
    <property type="component" value="Unassembled WGS sequence"/>
</dbReference>
<dbReference type="EMBL" id="JBBPBN010000157">
    <property type="protein sequence ID" value="KAK8974752.1"/>
    <property type="molecule type" value="Genomic_DNA"/>
</dbReference>
<proteinExistence type="predicted"/>
<evidence type="ECO:0000313" key="2">
    <source>
        <dbReference type="Proteomes" id="UP001396334"/>
    </source>
</evidence>